<evidence type="ECO:0000313" key="3">
    <source>
        <dbReference type="RefSeq" id="XP_033795032.1"/>
    </source>
</evidence>
<keyword evidence="2" id="KW-1185">Reference proteome</keyword>
<dbReference type="OrthoDB" id="9984940at2759"/>
<protein>
    <submittedName>
        <fullName evidence="3">F-box only protein 5</fullName>
    </submittedName>
</protein>
<reference evidence="3" key="1">
    <citation type="submission" date="2025-08" db="UniProtKB">
        <authorList>
            <consortium name="RefSeq"/>
        </authorList>
    </citation>
    <scope>IDENTIFICATION</scope>
</reference>
<dbReference type="KEGG" id="gsh:117357898"/>
<dbReference type="GO" id="GO:0005634">
    <property type="term" value="C:nucleus"/>
    <property type="evidence" value="ECO:0007669"/>
    <property type="project" value="TreeGrafter"/>
</dbReference>
<dbReference type="SUPFAM" id="SSF81383">
    <property type="entry name" value="F-box domain"/>
    <property type="match status" value="1"/>
</dbReference>
<dbReference type="AlphaFoldDB" id="A0A6P8Q5K3"/>
<evidence type="ECO:0000313" key="2">
    <source>
        <dbReference type="Proteomes" id="UP000515159"/>
    </source>
</evidence>
<dbReference type="Proteomes" id="UP000515159">
    <property type="component" value="Chromosome 3"/>
</dbReference>
<dbReference type="RefSeq" id="XP_033795032.1">
    <property type="nucleotide sequence ID" value="XM_033939141.1"/>
</dbReference>
<gene>
    <name evidence="3" type="primary">FBXO5</name>
</gene>
<dbReference type="InParanoid" id="A0A6P8Q5K3"/>
<feature type="domain" description="F-box" evidence="1">
    <location>
        <begin position="212"/>
        <end position="243"/>
    </location>
</feature>
<name>A0A6P8Q5K3_GEOSA</name>
<evidence type="ECO:0000259" key="1">
    <source>
        <dbReference type="Pfam" id="PF00646"/>
    </source>
</evidence>
<dbReference type="GO" id="GO:0045835">
    <property type="term" value="P:negative regulation of meiotic nuclear division"/>
    <property type="evidence" value="ECO:0007669"/>
    <property type="project" value="InterPro"/>
</dbReference>
<dbReference type="InterPro" id="IPR001810">
    <property type="entry name" value="F-box_dom"/>
</dbReference>
<dbReference type="PANTHER" id="PTHR15493:SF8">
    <property type="entry name" value="F-BOX ONLY PROTEIN 5"/>
    <property type="match status" value="1"/>
</dbReference>
<dbReference type="PANTHER" id="PTHR15493">
    <property type="entry name" value="F-BOX ONLY PROTEIN 5 AND 43"/>
    <property type="match status" value="1"/>
</dbReference>
<dbReference type="InterPro" id="IPR036047">
    <property type="entry name" value="F-box-like_dom_sf"/>
</dbReference>
<dbReference type="Pfam" id="PF00646">
    <property type="entry name" value="F-box"/>
    <property type="match status" value="1"/>
</dbReference>
<dbReference type="FunCoup" id="A0A6P8Q5K3">
    <property type="interactions" value="2611"/>
</dbReference>
<proteinExistence type="predicted"/>
<accession>A0A6P8Q5K3</accession>
<sequence>MKSHFECKQASSSLSMSKHELAKMQLKDHCTPKYEDELCKGCLKGQQIPSPHSNLQITNIGNVHCKTEDGSTHNKENDNMSPRLTAWDREVQNLQDSELQEDSGYFSPMLNRQSVYESEQHGDLIICESPIGFSLESQDLLQIEKKSLQPVLCFEEVVCSTLKKSAKRNSKVCRNIVDTVKKTFPLHNLIGRRMGLDRLDILGELFQRSFRHLLAKILRHFGDKDLINVARVSKTWKKIIEKDRWAFQMYSTALRSDLEARPSCVAMREHVLRRKNLASIQKAASPVPGSSKKATKAPNHLKEEIAPRSRHAEFTEARLALMCWFTTYVSTCSN</sequence>
<organism evidence="2 3">
    <name type="scientific">Geotrypetes seraphini</name>
    <name type="common">Gaboon caecilian</name>
    <name type="synonym">Caecilia seraphini</name>
    <dbReference type="NCBI Taxonomy" id="260995"/>
    <lineage>
        <taxon>Eukaryota</taxon>
        <taxon>Metazoa</taxon>
        <taxon>Chordata</taxon>
        <taxon>Craniata</taxon>
        <taxon>Vertebrata</taxon>
        <taxon>Euteleostomi</taxon>
        <taxon>Amphibia</taxon>
        <taxon>Gymnophiona</taxon>
        <taxon>Geotrypetes</taxon>
    </lineage>
</organism>
<dbReference type="GeneID" id="117357898"/>
<dbReference type="Gene3D" id="1.20.1280.50">
    <property type="match status" value="1"/>
</dbReference>
<dbReference type="CTD" id="26271"/>
<dbReference type="InterPro" id="IPR047147">
    <property type="entry name" value="FBX5_43"/>
</dbReference>
<dbReference type="GO" id="GO:0007088">
    <property type="term" value="P:regulation of mitotic nuclear division"/>
    <property type="evidence" value="ECO:0007669"/>
    <property type="project" value="InterPro"/>
</dbReference>